<comment type="subunit">
    <text evidence="7">Tetramer of two alpha and two beta chains.</text>
</comment>
<comment type="caution">
    <text evidence="10">The sequence shown here is derived from an EMBL/GenBank/DDBJ whole genome shotgun (WGS) entry which is preliminary data.</text>
</comment>
<comment type="similarity">
    <text evidence="7">Belongs to the TFIIE beta subunit family.</text>
</comment>
<dbReference type="Pfam" id="PF22254">
    <property type="entry name" value="TFA2_E-tether"/>
    <property type="match status" value="1"/>
</dbReference>
<dbReference type="InterPro" id="IPR016656">
    <property type="entry name" value="TFIIE-bsu"/>
</dbReference>
<dbReference type="PANTHER" id="PTHR12716:SF8">
    <property type="entry name" value="TRANSCRIPTION INITIATION FACTOR IIE SUBUNIT BETA"/>
    <property type="match status" value="1"/>
</dbReference>
<dbReference type="OrthoDB" id="5323195at2759"/>
<comment type="function">
    <text evidence="6 7">Recruits TFIIH to the initiation complex and stimulates the RNA polymerase II C-terminal domain kinase and DNA-dependent ATPase activities of TFIIH. Both TFIIH and TFIIE are required for promoter clearance by RNA polymerase.</text>
</comment>
<feature type="region of interest" description="Disordered" evidence="8">
    <location>
        <begin position="14"/>
        <end position="47"/>
    </location>
</feature>
<evidence type="ECO:0000256" key="8">
    <source>
        <dbReference type="SAM" id="MobiDB-lite"/>
    </source>
</evidence>
<evidence type="ECO:0000256" key="2">
    <source>
        <dbReference type="ARBA" id="ARBA00023015"/>
    </source>
</evidence>
<dbReference type="Pfam" id="PF02186">
    <property type="entry name" value="TFIIE_beta"/>
    <property type="match status" value="1"/>
</dbReference>
<protein>
    <recommendedName>
        <fullName evidence="7">Transcription initiation factor IIE subunit beta</fullName>
    </recommendedName>
</protein>
<dbReference type="AlphaFoldDB" id="A0A8H3J3L2"/>
<comment type="subcellular location">
    <subcellularLocation>
        <location evidence="1 7">Nucleus</location>
    </subcellularLocation>
</comment>
<dbReference type="GO" id="GO:0003677">
    <property type="term" value="F:DNA binding"/>
    <property type="evidence" value="ECO:0007669"/>
    <property type="project" value="UniProtKB-UniRule"/>
</dbReference>
<keyword evidence="4 7" id="KW-0804">Transcription</keyword>
<evidence type="ECO:0000256" key="5">
    <source>
        <dbReference type="ARBA" id="ARBA00023242"/>
    </source>
</evidence>
<evidence type="ECO:0000256" key="1">
    <source>
        <dbReference type="ARBA" id="ARBA00004123"/>
    </source>
</evidence>
<keyword evidence="5 7" id="KW-0539">Nucleus</keyword>
<reference evidence="10" key="1">
    <citation type="submission" date="2021-03" db="EMBL/GenBank/DDBJ databases">
        <authorList>
            <person name="Tagirdzhanova G."/>
        </authorList>
    </citation>
    <scope>NUCLEOTIDE SEQUENCE</scope>
</reference>
<evidence type="ECO:0000256" key="4">
    <source>
        <dbReference type="ARBA" id="ARBA00023163"/>
    </source>
</evidence>
<dbReference type="GO" id="GO:0001097">
    <property type="term" value="F:TFIIH-class transcription factor complex binding"/>
    <property type="evidence" value="ECO:0007669"/>
    <property type="project" value="TreeGrafter"/>
</dbReference>
<dbReference type="InterPro" id="IPR003166">
    <property type="entry name" value="TFIIE_bsu_DNA-bd"/>
</dbReference>
<dbReference type="Proteomes" id="UP000664203">
    <property type="component" value="Unassembled WGS sequence"/>
</dbReference>
<proteinExistence type="inferred from homology"/>
<evidence type="ECO:0000256" key="7">
    <source>
        <dbReference type="PIRNR" id="PIRNR016398"/>
    </source>
</evidence>
<dbReference type="GO" id="GO:0006367">
    <property type="term" value="P:transcription initiation at RNA polymerase II promoter"/>
    <property type="evidence" value="ECO:0007669"/>
    <property type="project" value="UniProtKB-UniRule"/>
</dbReference>
<organism evidence="10 11">
    <name type="scientific">Alectoria fallacina</name>
    <dbReference type="NCBI Taxonomy" id="1903189"/>
    <lineage>
        <taxon>Eukaryota</taxon>
        <taxon>Fungi</taxon>
        <taxon>Dikarya</taxon>
        <taxon>Ascomycota</taxon>
        <taxon>Pezizomycotina</taxon>
        <taxon>Lecanoromycetes</taxon>
        <taxon>OSLEUM clade</taxon>
        <taxon>Lecanoromycetidae</taxon>
        <taxon>Lecanorales</taxon>
        <taxon>Lecanorineae</taxon>
        <taxon>Parmeliaceae</taxon>
        <taxon>Alectoria</taxon>
    </lineage>
</organism>
<feature type="region of interest" description="Disordered" evidence="8">
    <location>
        <begin position="241"/>
        <end position="289"/>
    </location>
</feature>
<evidence type="ECO:0000256" key="3">
    <source>
        <dbReference type="ARBA" id="ARBA00023125"/>
    </source>
</evidence>
<dbReference type="PROSITE" id="PS51351">
    <property type="entry name" value="TFIIE_BETA_C"/>
    <property type="match status" value="1"/>
</dbReference>
<feature type="compositionally biased region" description="Low complexity" evidence="8">
    <location>
        <begin position="14"/>
        <end position="44"/>
    </location>
</feature>
<sequence length="289" mass="32677">MSYLDKQFSAFKSNLTSSSNKLSNKRTAAAAASSTPSPAPSQTSITIKPDLKRKRVEHANTVFSQPKDTGTGSHIITQVTYALEKLKEKDVPWTWQRLCEYLSLHGREKGYGQALKKILMRHDKVKYNKVDGKEKDEFSFRPIHNIRSADELLGYLQSQPTAQALSVKDLKDGWHGALDAIDNLEKQGKLAVTRHKKDDSARFVWPNDPSLFFSIDQEFKTMWQKIKLPEPGALADELEREGLTPANKSRSIKAKPVKQESKTKRARKGGKTTNTHMEGVLRDYSHLKK</sequence>
<keyword evidence="3 7" id="KW-0238">DNA-binding</keyword>
<name>A0A8H3J3L2_9LECA</name>
<gene>
    <name evidence="10" type="ORF">ALECFALPRED_008373</name>
</gene>
<dbReference type="EMBL" id="CAJPDR010000578">
    <property type="protein sequence ID" value="CAF9939908.1"/>
    <property type="molecule type" value="Genomic_DNA"/>
</dbReference>
<keyword evidence="11" id="KW-1185">Reference proteome</keyword>
<feature type="domain" description="TFIIE beta" evidence="9">
    <location>
        <begin position="63"/>
        <end position="147"/>
    </location>
</feature>
<dbReference type="InterPro" id="IPR040501">
    <property type="entry name" value="TFA2_Winged_2"/>
</dbReference>
<dbReference type="Pfam" id="PF18121">
    <property type="entry name" value="TFA2_Winged_2"/>
    <property type="match status" value="1"/>
</dbReference>
<evidence type="ECO:0000256" key="6">
    <source>
        <dbReference type="ARBA" id="ARBA00025581"/>
    </source>
</evidence>
<evidence type="ECO:0000313" key="10">
    <source>
        <dbReference type="EMBL" id="CAF9939908.1"/>
    </source>
</evidence>
<accession>A0A8H3J3L2</accession>
<evidence type="ECO:0000313" key="11">
    <source>
        <dbReference type="Proteomes" id="UP000664203"/>
    </source>
</evidence>
<dbReference type="InterPro" id="IPR054600">
    <property type="entry name" value="TFA2_E-tether"/>
</dbReference>
<evidence type="ECO:0000259" key="9">
    <source>
        <dbReference type="PROSITE" id="PS51351"/>
    </source>
</evidence>
<dbReference type="PIRSF" id="PIRSF016398">
    <property type="entry name" value="TFIIE-beta"/>
    <property type="match status" value="1"/>
</dbReference>
<feature type="compositionally biased region" description="Basic and acidic residues" evidence="8">
    <location>
        <begin position="279"/>
        <end position="289"/>
    </location>
</feature>
<dbReference type="PANTHER" id="PTHR12716">
    <property type="entry name" value="TRANSCRIPTION INITIATION FACTOR IIE, BETA SUBUNIT"/>
    <property type="match status" value="1"/>
</dbReference>
<keyword evidence="2 7" id="KW-0805">Transcription regulation</keyword>
<dbReference type="GO" id="GO:0005673">
    <property type="term" value="C:transcription factor TFIIE complex"/>
    <property type="evidence" value="ECO:0007669"/>
    <property type="project" value="UniProtKB-UniRule"/>
</dbReference>